<comment type="caution">
    <text evidence="2">The sequence shown here is derived from an EMBL/GenBank/DDBJ whole genome shotgun (WGS) entry which is preliminary data.</text>
</comment>
<accession>A0ABD0V0C3</accession>
<reference evidence="2 3" key="1">
    <citation type="journal article" date="2024" name="Plant Biotechnol. J.">
        <title>Dendrobium thyrsiflorum genome and its molecular insights into genes involved in important horticultural traits.</title>
        <authorList>
            <person name="Chen B."/>
            <person name="Wang J.Y."/>
            <person name="Zheng P.J."/>
            <person name="Li K.L."/>
            <person name="Liang Y.M."/>
            <person name="Chen X.F."/>
            <person name="Zhang C."/>
            <person name="Zhao X."/>
            <person name="He X."/>
            <person name="Zhang G.Q."/>
            <person name="Liu Z.J."/>
            <person name="Xu Q."/>
        </authorList>
    </citation>
    <scope>NUCLEOTIDE SEQUENCE [LARGE SCALE GENOMIC DNA]</scope>
    <source>
        <strain evidence="2">GZMU011</strain>
    </source>
</reference>
<dbReference type="Proteomes" id="UP001552299">
    <property type="component" value="Unassembled WGS sequence"/>
</dbReference>
<evidence type="ECO:0000313" key="2">
    <source>
        <dbReference type="EMBL" id="KAL0916152.1"/>
    </source>
</evidence>
<gene>
    <name evidence="2" type="ORF">M5K25_013641</name>
</gene>
<feature type="transmembrane region" description="Helical" evidence="1">
    <location>
        <begin position="336"/>
        <end position="359"/>
    </location>
</feature>
<evidence type="ECO:0000256" key="1">
    <source>
        <dbReference type="SAM" id="Phobius"/>
    </source>
</evidence>
<protein>
    <submittedName>
        <fullName evidence="2">Uncharacterized protein</fullName>
    </submittedName>
</protein>
<name>A0ABD0V0C3_DENTH</name>
<dbReference type="EMBL" id="JANQDX010000011">
    <property type="protein sequence ID" value="KAL0916152.1"/>
    <property type="molecule type" value="Genomic_DNA"/>
</dbReference>
<feature type="transmembrane region" description="Helical" evidence="1">
    <location>
        <begin position="284"/>
        <end position="303"/>
    </location>
</feature>
<keyword evidence="1" id="KW-1133">Transmembrane helix</keyword>
<dbReference type="AlphaFoldDB" id="A0ABD0V0C3"/>
<organism evidence="2 3">
    <name type="scientific">Dendrobium thyrsiflorum</name>
    <name type="common">Pinecone-like raceme dendrobium</name>
    <name type="synonym">Orchid</name>
    <dbReference type="NCBI Taxonomy" id="117978"/>
    <lineage>
        <taxon>Eukaryota</taxon>
        <taxon>Viridiplantae</taxon>
        <taxon>Streptophyta</taxon>
        <taxon>Embryophyta</taxon>
        <taxon>Tracheophyta</taxon>
        <taxon>Spermatophyta</taxon>
        <taxon>Magnoliopsida</taxon>
        <taxon>Liliopsida</taxon>
        <taxon>Asparagales</taxon>
        <taxon>Orchidaceae</taxon>
        <taxon>Epidendroideae</taxon>
        <taxon>Malaxideae</taxon>
        <taxon>Dendrobiinae</taxon>
        <taxon>Dendrobium</taxon>
    </lineage>
</organism>
<keyword evidence="1" id="KW-0812">Transmembrane</keyword>
<sequence length="360" mass="39851">MTNHHEKVNKKLISTMARRFQSCDEGLLKNALMGPMFDACCGAGMSFGARMSFGADEHYIKYVGSRFHILYTSDHVYRCVLMSVRSRFCKVTTSYVYRAALAHSGTKVSNISMLLCTNPAVYPTRYSVYRISVPLCTEAWYLCVPLLGTDFVSICIVPNHLILQGYFQKITFCCRTSTFRKICDHLARICGNIEAIIHGSASIEASLLSECSPGALVVVKVGSLEGRKLQFTIDEVVMILGLPNKGTKFELGSARISGKSANDIKHEILSLDDSTPVSDIVKNFIIFLLILSVALHVDQFLTYNWPAALRDFLVVEFDAIARTFSKGTPLGYMNGFIFIVIVSASNTLEPLCIIGFILIG</sequence>
<keyword evidence="1" id="KW-0472">Membrane</keyword>
<proteinExistence type="predicted"/>
<keyword evidence="3" id="KW-1185">Reference proteome</keyword>
<evidence type="ECO:0000313" key="3">
    <source>
        <dbReference type="Proteomes" id="UP001552299"/>
    </source>
</evidence>